<proteinExistence type="predicted"/>
<evidence type="ECO:0008006" key="3">
    <source>
        <dbReference type="Google" id="ProtNLM"/>
    </source>
</evidence>
<name>A0A5M9GWY3_9SPHI</name>
<reference evidence="1 2" key="1">
    <citation type="submission" date="2019-09" db="EMBL/GenBank/DDBJ databases">
        <title>Pararcticibacter amylolyticus gen. nov., sp. nov., isolated from a rottenly hemp rope, and reclassification of Pedobacter tournemirensis as Pararcticibacter tournemirensis comb. nov.</title>
        <authorList>
            <person name="Cai Y."/>
        </authorList>
    </citation>
    <scope>NUCLEOTIDE SEQUENCE [LARGE SCALE GENOMIC DNA]</scope>
    <source>
        <strain evidence="1 2">TF5-37.2-LB10</strain>
    </source>
</reference>
<evidence type="ECO:0000313" key="2">
    <source>
        <dbReference type="Proteomes" id="UP000322918"/>
    </source>
</evidence>
<accession>A0A5M9GWY3</accession>
<gene>
    <name evidence="1" type="ORF">F1649_17780</name>
</gene>
<organism evidence="1 2">
    <name type="scientific">Arcticibacter tournemirensis</name>
    <dbReference type="NCBI Taxonomy" id="699437"/>
    <lineage>
        <taxon>Bacteria</taxon>
        <taxon>Pseudomonadati</taxon>
        <taxon>Bacteroidota</taxon>
        <taxon>Sphingobacteriia</taxon>
        <taxon>Sphingobacteriales</taxon>
        <taxon>Sphingobacteriaceae</taxon>
        <taxon>Arcticibacter</taxon>
    </lineage>
</organism>
<comment type="caution">
    <text evidence="1">The sequence shown here is derived from an EMBL/GenBank/DDBJ whole genome shotgun (WGS) entry which is preliminary data.</text>
</comment>
<dbReference type="OrthoDB" id="609485at2"/>
<sequence length="720" mass="80680">MTTSNSKLSDVSKVLYAELISKEKGAVLQAKISLKGGTGKGSVTLPPGLPSGNYQFRAYTSIMKNFGLENFFKKSICIINTQGTKDSIHISPENALNVSLIPEGGNLVNGIESKIAFKVTGADNKGIQFRGTIIKGKSDTILRFKPEKFGIGTFKFTPDINEKYRILIVSEDGRSIVAQLPEILESGYVMRAETDSPGKIRISVKSNGSASSRVYLVGHTHNAIRFADQQMLSDGSATFFVDMKNLLAGVTCFTLFDERRKPVGERLYFKFPNDNAEVVSHLNSDTFSRRQKVNLDISVKNGQKKSLASSLSVSVFYAPSNLNIRAADIVSYMLLTSELRGSVEDPESYFEEREARKDILVDNLMLAYGQIGFSTEKISHVPEYEGHLVQALIKDVNNKPASDVIAFLSIPGKRVQLFTAKSDSAGVVRFNTKDIYGRNEFILQLYPDNADKYKIDLLSPYFSSYTKADIPVFSPFTDSLEKGIWRANLNRVVRNIFWESKENRYIAPEIDSAAFFGKPEKTYLLDSYTRFATTEEVFREYIPEIWLQRKEGSLKLTLSDLGGVGLFNTEPLMLVDGVPVFQSSKILRYDPLKIRSIDVVGHRYYWGPTSFDGIVSFKTYQGNLDGFQLDPNDTVVDYEGMLEERKFYSPQYVTTEQVSSPLPDFRNLLFWSPDIVTDSSDGKTFIEFYTSDQKGTYIGSLQGVTDDGSFVNHVFTFNVK</sequence>
<protein>
    <recommendedName>
        <fullName evidence="3">Carboxypeptidase regulatory-like domain-containing protein</fullName>
    </recommendedName>
</protein>
<evidence type="ECO:0000313" key="1">
    <source>
        <dbReference type="EMBL" id="KAA8478439.1"/>
    </source>
</evidence>
<dbReference type="Proteomes" id="UP000322918">
    <property type="component" value="Unassembled WGS sequence"/>
</dbReference>
<dbReference type="RefSeq" id="WP_141813436.1">
    <property type="nucleotide sequence ID" value="NZ_VFPL01000001.1"/>
</dbReference>
<dbReference type="EMBL" id="VWNE01000033">
    <property type="protein sequence ID" value="KAA8478439.1"/>
    <property type="molecule type" value="Genomic_DNA"/>
</dbReference>
<dbReference type="AlphaFoldDB" id="A0A5M9GWY3"/>
<keyword evidence="2" id="KW-1185">Reference proteome</keyword>